<dbReference type="AlphaFoldDB" id="A0A9P8W5Y4"/>
<feature type="compositionally biased region" description="Low complexity" evidence="1">
    <location>
        <begin position="164"/>
        <end position="181"/>
    </location>
</feature>
<feature type="compositionally biased region" description="Polar residues" evidence="1">
    <location>
        <begin position="288"/>
        <end position="307"/>
    </location>
</feature>
<sequence>MQTEEQGPNPGIFPSTWTLLETQVPLPHGIEHTVVASKAYPKEWSLSTIPEFTSDETETQSQTTSQSTVKGDFPIALSDLDKTTPTPLSPSTFEKNWALPTNASGDQEVPPHAYRYSELVNSSWSPGLLPAGPQNTSRELSGQHSDFFPSTLPGNFRPLGYSNAQASPQSGAGPASSGSASLPVNGIVRRLVAHNDNASPASAISGGGTASSTSNMSDMIAGHVRFAPQFSTMSSGSSSRSVAASYQPPRPAGFTSQELSPESAVENDSAYVQFYRPPRPAGFGFDSISPTTCASSENFQTQPSAPHNQDDNTTHQDSIPVTQSQWEDSSPFAAIDIPEQASTLPNNAPSWLSASADRLYKPGSPANDKDTMSRPVL</sequence>
<evidence type="ECO:0000256" key="1">
    <source>
        <dbReference type="SAM" id="MobiDB-lite"/>
    </source>
</evidence>
<accession>A0A9P8W5Y4</accession>
<protein>
    <submittedName>
        <fullName evidence="2">Uncharacterized protein</fullName>
    </submittedName>
</protein>
<feature type="compositionally biased region" description="Low complexity" evidence="1">
    <location>
        <begin position="231"/>
        <end position="245"/>
    </location>
</feature>
<reference evidence="2 3" key="1">
    <citation type="journal article" date="2021" name="Nat. Commun.">
        <title>Genetic determinants of endophytism in the Arabidopsis root mycobiome.</title>
        <authorList>
            <person name="Mesny F."/>
            <person name="Miyauchi S."/>
            <person name="Thiergart T."/>
            <person name="Pickel B."/>
            <person name="Atanasova L."/>
            <person name="Karlsson M."/>
            <person name="Huettel B."/>
            <person name="Barry K.W."/>
            <person name="Haridas S."/>
            <person name="Chen C."/>
            <person name="Bauer D."/>
            <person name="Andreopoulos W."/>
            <person name="Pangilinan J."/>
            <person name="LaButti K."/>
            <person name="Riley R."/>
            <person name="Lipzen A."/>
            <person name="Clum A."/>
            <person name="Drula E."/>
            <person name="Henrissat B."/>
            <person name="Kohler A."/>
            <person name="Grigoriev I.V."/>
            <person name="Martin F.M."/>
            <person name="Hacquard S."/>
        </authorList>
    </citation>
    <scope>NUCLEOTIDE SEQUENCE [LARGE SCALE GENOMIC DNA]</scope>
    <source>
        <strain evidence="2 3">MPI-CAGE-CH-0241</strain>
    </source>
</reference>
<feature type="compositionally biased region" description="Polar residues" evidence="1">
    <location>
        <begin position="83"/>
        <end position="105"/>
    </location>
</feature>
<comment type="caution">
    <text evidence="2">The sequence shown here is derived from an EMBL/GenBank/DDBJ whole genome shotgun (WGS) entry which is preliminary data.</text>
</comment>
<name>A0A9P8W5Y4_9HYPO</name>
<feature type="region of interest" description="Disordered" evidence="1">
    <location>
        <begin position="127"/>
        <end position="181"/>
    </location>
</feature>
<feature type="compositionally biased region" description="Polar residues" evidence="1">
    <location>
        <begin position="315"/>
        <end position="328"/>
    </location>
</feature>
<feature type="compositionally biased region" description="Polar residues" evidence="1">
    <location>
        <begin position="340"/>
        <end position="353"/>
    </location>
</feature>
<feature type="region of interest" description="Disordered" evidence="1">
    <location>
        <begin position="286"/>
        <end position="377"/>
    </location>
</feature>
<keyword evidence="3" id="KW-1185">Reference proteome</keyword>
<feature type="region of interest" description="Disordered" evidence="1">
    <location>
        <begin position="80"/>
        <end position="109"/>
    </location>
</feature>
<feature type="compositionally biased region" description="Polar residues" evidence="1">
    <location>
        <begin position="133"/>
        <end position="144"/>
    </location>
</feature>
<evidence type="ECO:0000313" key="3">
    <source>
        <dbReference type="Proteomes" id="UP000777438"/>
    </source>
</evidence>
<feature type="compositionally biased region" description="Basic and acidic residues" evidence="1">
    <location>
        <begin position="367"/>
        <end position="377"/>
    </location>
</feature>
<evidence type="ECO:0000313" key="2">
    <source>
        <dbReference type="EMBL" id="KAH6890270.1"/>
    </source>
</evidence>
<organism evidence="2 3">
    <name type="scientific">Thelonectria olida</name>
    <dbReference type="NCBI Taxonomy" id="1576542"/>
    <lineage>
        <taxon>Eukaryota</taxon>
        <taxon>Fungi</taxon>
        <taxon>Dikarya</taxon>
        <taxon>Ascomycota</taxon>
        <taxon>Pezizomycotina</taxon>
        <taxon>Sordariomycetes</taxon>
        <taxon>Hypocreomycetidae</taxon>
        <taxon>Hypocreales</taxon>
        <taxon>Nectriaceae</taxon>
        <taxon>Thelonectria</taxon>
    </lineage>
</organism>
<dbReference type="EMBL" id="JAGPYM010000009">
    <property type="protein sequence ID" value="KAH6890270.1"/>
    <property type="molecule type" value="Genomic_DNA"/>
</dbReference>
<feature type="region of interest" description="Disordered" evidence="1">
    <location>
        <begin position="231"/>
        <end position="262"/>
    </location>
</feature>
<dbReference type="OrthoDB" id="4760737at2759"/>
<proteinExistence type="predicted"/>
<dbReference type="Proteomes" id="UP000777438">
    <property type="component" value="Unassembled WGS sequence"/>
</dbReference>
<gene>
    <name evidence="2" type="ORF">B0T10DRAFT_485454</name>
</gene>